<dbReference type="EMBL" id="KI965467">
    <property type="protein sequence ID" value="EUD67257.1"/>
    <property type="molecule type" value="Genomic_DNA"/>
</dbReference>
<feature type="region of interest" description="Disordered" evidence="1">
    <location>
        <begin position="1409"/>
        <end position="1485"/>
    </location>
</feature>
<feature type="region of interest" description="Disordered" evidence="1">
    <location>
        <begin position="1578"/>
        <end position="1724"/>
    </location>
</feature>
<feature type="region of interest" description="Disordered" evidence="1">
    <location>
        <begin position="1088"/>
        <end position="1144"/>
    </location>
</feature>
<feature type="region of interest" description="Disordered" evidence="1">
    <location>
        <begin position="1"/>
        <end position="106"/>
    </location>
</feature>
<feature type="compositionally biased region" description="Basic and acidic residues" evidence="1">
    <location>
        <begin position="51"/>
        <end position="68"/>
    </location>
</feature>
<feature type="compositionally biased region" description="Basic residues" evidence="1">
    <location>
        <begin position="1460"/>
        <end position="1473"/>
    </location>
</feature>
<feature type="compositionally biased region" description="Basic and acidic residues" evidence="1">
    <location>
        <begin position="645"/>
        <end position="654"/>
    </location>
</feature>
<dbReference type="OrthoDB" id="381824at2759"/>
<keyword evidence="3" id="KW-1185">Reference proteome</keyword>
<organism evidence="2 3">
    <name type="scientific">Plasmodium inui San Antonio 1</name>
    <dbReference type="NCBI Taxonomy" id="1237626"/>
    <lineage>
        <taxon>Eukaryota</taxon>
        <taxon>Sar</taxon>
        <taxon>Alveolata</taxon>
        <taxon>Apicomplexa</taxon>
        <taxon>Aconoidasida</taxon>
        <taxon>Haemosporida</taxon>
        <taxon>Plasmodiidae</taxon>
        <taxon>Plasmodium</taxon>
        <taxon>Plasmodium (Plasmodium)</taxon>
    </lineage>
</organism>
<feature type="compositionally biased region" description="Basic and acidic residues" evidence="1">
    <location>
        <begin position="1927"/>
        <end position="1941"/>
    </location>
</feature>
<feature type="region of interest" description="Disordered" evidence="1">
    <location>
        <begin position="1975"/>
        <end position="1998"/>
    </location>
</feature>
<feature type="region of interest" description="Disordered" evidence="1">
    <location>
        <begin position="1919"/>
        <end position="1945"/>
    </location>
</feature>
<feature type="compositionally biased region" description="Basic and acidic residues" evidence="1">
    <location>
        <begin position="1800"/>
        <end position="1842"/>
    </location>
</feature>
<evidence type="ECO:0000313" key="3">
    <source>
        <dbReference type="Proteomes" id="UP000030640"/>
    </source>
</evidence>
<evidence type="ECO:0000313" key="2">
    <source>
        <dbReference type="EMBL" id="EUD67257.1"/>
    </source>
</evidence>
<feature type="compositionally biased region" description="Basic and acidic residues" evidence="1">
    <location>
        <begin position="1105"/>
        <end position="1128"/>
    </location>
</feature>
<dbReference type="GeneID" id="20037681"/>
<feature type="region of interest" description="Disordered" evidence="1">
    <location>
        <begin position="644"/>
        <end position="664"/>
    </location>
</feature>
<protein>
    <submittedName>
        <fullName evidence="2">Uncharacterized protein</fullName>
    </submittedName>
</protein>
<feature type="region of interest" description="Disordered" evidence="1">
    <location>
        <begin position="1767"/>
        <end position="1842"/>
    </location>
</feature>
<feature type="compositionally biased region" description="Polar residues" evidence="1">
    <location>
        <begin position="1133"/>
        <end position="1144"/>
    </location>
</feature>
<name>W7A211_9APIC</name>
<feature type="compositionally biased region" description="Basic and acidic residues" evidence="1">
    <location>
        <begin position="1280"/>
        <end position="1293"/>
    </location>
</feature>
<reference evidence="2 3" key="1">
    <citation type="submission" date="2013-02" db="EMBL/GenBank/DDBJ databases">
        <title>The Genome Sequence of Plasmodium inui San Antonio 1.</title>
        <authorList>
            <consortium name="The Broad Institute Genome Sequencing Platform"/>
            <consortium name="The Broad Institute Genome Sequencing Center for Infectious Disease"/>
            <person name="Neafsey D."/>
            <person name="Cheeseman I."/>
            <person name="Volkman S."/>
            <person name="Adams J."/>
            <person name="Walker B."/>
            <person name="Young S.K."/>
            <person name="Zeng Q."/>
            <person name="Gargeya S."/>
            <person name="Fitzgerald M."/>
            <person name="Haas B."/>
            <person name="Abouelleil A."/>
            <person name="Alvarado L."/>
            <person name="Arachchi H.M."/>
            <person name="Berlin A.M."/>
            <person name="Chapman S.B."/>
            <person name="Dewar J."/>
            <person name="Goldberg J."/>
            <person name="Griggs A."/>
            <person name="Gujja S."/>
            <person name="Hansen M."/>
            <person name="Howarth C."/>
            <person name="Imamovic A."/>
            <person name="Larimer J."/>
            <person name="McCowan C."/>
            <person name="Murphy C."/>
            <person name="Neiman D."/>
            <person name="Pearson M."/>
            <person name="Priest M."/>
            <person name="Roberts A."/>
            <person name="Saif S."/>
            <person name="Shea T."/>
            <person name="Sisk P."/>
            <person name="Sykes S."/>
            <person name="Wortman J."/>
            <person name="Nusbaum C."/>
            <person name="Birren B."/>
        </authorList>
    </citation>
    <scope>NUCLEOTIDE SEQUENCE [LARGE SCALE GENOMIC DNA]</scope>
    <source>
        <strain evidence="2 3">San Antonio 1</strain>
    </source>
</reference>
<feature type="compositionally biased region" description="Basic and acidic residues" evidence="1">
    <location>
        <begin position="393"/>
        <end position="410"/>
    </location>
</feature>
<feature type="compositionally biased region" description="Basic and acidic residues" evidence="1">
    <location>
        <begin position="1409"/>
        <end position="1422"/>
    </location>
</feature>
<gene>
    <name evidence="2" type="ORF">C922_02407</name>
</gene>
<accession>W7A211</accession>
<dbReference type="RefSeq" id="XP_008816228.1">
    <property type="nucleotide sequence ID" value="XM_008818006.1"/>
</dbReference>
<feature type="compositionally biased region" description="Basic and acidic residues" evidence="1">
    <location>
        <begin position="1651"/>
        <end position="1671"/>
    </location>
</feature>
<feature type="compositionally biased region" description="Basic and acidic residues" evidence="1">
    <location>
        <begin position="1176"/>
        <end position="1213"/>
    </location>
</feature>
<dbReference type="VEuPathDB" id="PlasmoDB:C922_02407"/>
<dbReference type="Proteomes" id="UP000030640">
    <property type="component" value="Unassembled WGS sequence"/>
</dbReference>
<feature type="compositionally biased region" description="Polar residues" evidence="1">
    <location>
        <begin position="1427"/>
        <end position="1438"/>
    </location>
</feature>
<proteinExistence type="predicted"/>
<feature type="compositionally biased region" description="Basic residues" evidence="1">
    <location>
        <begin position="80"/>
        <end position="90"/>
    </location>
</feature>
<feature type="region of interest" description="Disordered" evidence="1">
    <location>
        <begin position="1170"/>
        <end position="1223"/>
    </location>
</feature>
<feature type="compositionally biased region" description="Basic and acidic residues" evidence="1">
    <location>
        <begin position="762"/>
        <end position="781"/>
    </location>
</feature>
<feature type="compositionally biased region" description="Basic and acidic residues" evidence="1">
    <location>
        <begin position="1698"/>
        <end position="1714"/>
    </location>
</feature>
<sequence>MKKGVSQWKEQNYTRQNMKRTGRRSWGEPLQECPLSLGRCKSSEGDELMDEDRNRGSESDGSSTEERLFTPNYYSGSKKNTIRIKIKKNPNRNLQHSEGGKKKEEQKSFIKSLIGKIEEMYKKGSHDEKRSSHKLPLESRPAFVLNEYINVQPTNNVTYRRRTPHKTRRRSDFIGINLKPFVRFKNNHKWDDSRANRSGDPRKRAIIKISSQSPDEIFNPTCINTNRSSSGYPKPVHFYSLKNDVMGGNLPLWGSQRVKNGVGTSVGTLGCTHHLGKLTHEQFRDPNMHDTPFVQMNPVQRCATYNPWCGGSAAGNVNKGGGVYHMKGTHAHTRRDHSTEEGGQKIRVRINRKGSGRKNVGDDDGEDGDSEGSKTESGSVKKRTHHGRSSLANEHDHLVKHNEGDLQEKEKKKKFLVNLSIPLNNPRGNNCSEGERTTNLGGSINGDAPSHVLFTSKGERGTTLNVMNRANKRIRLQYGGKDGEDKESAKMCSNSTSTWDTTKHNKLLTGTYSSFGGSQQSCCRNPTKCHRSGLNIHCMHGIKEGSNSWWSTTKKGTKLQMDAEGTKRRSAYTWSKAPEQYHAQYERGLHNKEHHKRMGNNSSHLRTQTEKNGCIRDARAVKTQHTNSCLQLEDYKEAETAVSREGFESGESKNERHKYRVEKKTHELKNEGKLLLLTQHNDKLVIDGGKEAPRQNCKMLTWGTSNSGTLRYKVDSIARKKGEKSAKGNGEKSLACNNPLEGQQKYKNLRTITIPSDSGVDGTKEEHPRGRHPIKDGEKFRGGHHITSTFELSNKIGTHENAMGKYKMVKYYKPGDNKKCSGWSCICEEKAHNDCYSGVGGNKGSHAKVNPFGNTNAVLEIKDKQGRSRSVATALSNSLRHKKREEFHPPDEACRSCPWTGSSRKGVHTTAIPPNEVEISDSGSLYNNEERLYSKGKERSKKLNMYSKGNPLCIEGEGNYNSGTIHTLDRYKSHSGDYSSHLHKFVEGTESGARDCAVWEHKQVDDRENCLWHRTEQPYAPSGEKITSTKKDAQKNERQQCVVGQLGEGRIQVRASQTGNTSCRQKMGGRVDEAILTNPDFEEHTNYSINSKMRHPSDLQLASNRKKDARGDKTEKQNEHYIESDSHPHHSSRGNFENPQSPQLFCTNRLQGRSEKMRSALSGDIFAHKRCSPSRSRSEMLKWGHSRERITRSGESRHNKGAHHEDERYDKGRSSTRWGNASSSNFCDYNGMNNIERVLYNSGVVSKERENAGTEGGSVGGRSRSSDRRTVVHSSQGRHPYGDTKEIAERSLYHDSNNNMSSSIRGGSTKNGRRHFPVGTTPNSCVYMSHLSGSAMTSKKPTVINSDVHSDKSGGTHDKQVSVEESFHCGEDNPLCCSDRDEAIIRNIQSKDAESDVYHICEPVCRKGRGEKSSDRMVDGRKLHNGGTHQSRQNTLSNEKCRTHQRSHNYHDEDEYERKSSRRMRNSLRKGRKNSGNGNSEEPSADQFAILDKLNCPHDDELDMSTSDHGVNLDEAKCGSKERGNSCMKRDTEVSTSSAGNIFNWEKISRENSSMDKTGFPYGPYSMLKESSGDIFRKRNGKSRNESRFTQGTCDFSKHKSHSRDERDDNMSFISDAQKELVRRGDEAGRSMSLGGGRTPSRRDKCGKRGNNSEHSIDEHIDQRRDYDYRRGSRHTHSNGKRYYEEGEEVTPHNGSSRMEDKKKHQNGDANKYKEGRKHKGNYKSCHSHCVSECSQRSGSISEGIITGCSGSHAIYDKITPSALPRSKSSIQYEEKNKRVKSSHPNVGDHHGGSHHWGRMSRDWHSGHTEQGDRHRSYSGEREKKTSRGASKWDPEGSSVRERNRRDEYVYVREDGIREDVIISDGISAQPAANQLCGKNSKLESIPTARSSQEGTRERRHSHCSNASLCIDNCREEEVNPPQRYGNRNEKPSEMEKKPTIQEKQNSVAHNWVRNEGMSCPPERETILCNSEKEEITKGGFPSKTNEYPPNVDIGKDNEVLSPRRASPLMSGTKEPKTGECTQGNVTEQMDKSKLTPMISPLQFNMVGSTNAVERPIHMENPHPNFPTGNNGHQIMIRKTVSGVVGLKKANEYMKSELNYYLSGGNFAKGSHHSYEEANGKVENSSEALSERNSFKNGIMRVDADPPQCCSIGAVDAMKSTLGGDSHAANRLGNYKKGESHERSSGHMSNISLFKGGQYGSASSSLPSDHTNVDATNIKVGTEPLNDPPPNGEEGNFSTINEAQSRSGVYRQNEKIKFNNGMYCYPNVSASQGVKMVNPSDSSNMRNNNTFYGPPNNAVLMSKQYSSVSDPTNRQFLHYPSVAPDNKNFNGIHYVNRAVTMPNLGNINMHDNLFNAGIGNKIGDPVHVTRSDIPSAVHAQANQLPPQQMMHPNFRKAFQVPINYGNISNGLNYNSSNVRRNELLISNRPYDGDIFYDINGKAYIVGRNREANASSVNTLCNYAPPSYHLAMDNANQSNLNRDQLIGQTGHANLAIPNAMDGGSGRGLKKPSVVF</sequence>
<feature type="compositionally biased region" description="Polar residues" evidence="1">
    <location>
        <begin position="1294"/>
        <end position="1310"/>
    </location>
</feature>
<feature type="region of interest" description="Disordered" evidence="1">
    <location>
        <begin position="753"/>
        <end position="782"/>
    </location>
</feature>
<feature type="region of interest" description="Disordered" evidence="1">
    <location>
        <begin position="1249"/>
        <end position="1315"/>
    </location>
</feature>
<feature type="region of interest" description="Disordered" evidence="1">
    <location>
        <begin position="324"/>
        <end position="410"/>
    </location>
</feature>
<feature type="compositionally biased region" description="Basic and acidic residues" evidence="1">
    <location>
        <begin position="1617"/>
        <end position="1629"/>
    </location>
</feature>
<feature type="compositionally biased region" description="Basic and acidic residues" evidence="1">
    <location>
        <begin position="1578"/>
        <end position="1587"/>
    </location>
</feature>
<evidence type="ECO:0000256" key="1">
    <source>
        <dbReference type="SAM" id="MobiDB-lite"/>
    </source>
</evidence>
<feature type="compositionally biased region" description="Basic residues" evidence="1">
    <location>
        <begin position="346"/>
        <end position="356"/>
    </location>
</feature>